<dbReference type="InterPro" id="IPR036249">
    <property type="entry name" value="Thioredoxin-like_sf"/>
</dbReference>
<dbReference type="InterPro" id="IPR004045">
    <property type="entry name" value="Glutathione_S-Trfase_N"/>
</dbReference>
<dbReference type="CDD" id="cd00570">
    <property type="entry name" value="GST_N_family"/>
    <property type="match status" value="1"/>
</dbReference>
<evidence type="ECO:0000313" key="3">
    <source>
        <dbReference type="EMBL" id="MEP0816279.1"/>
    </source>
</evidence>
<organism evidence="3 4">
    <name type="scientific">Trichocoleus desertorum GB2-A4</name>
    <dbReference type="NCBI Taxonomy" id="2933944"/>
    <lineage>
        <taxon>Bacteria</taxon>
        <taxon>Bacillati</taxon>
        <taxon>Cyanobacteriota</taxon>
        <taxon>Cyanophyceae</taxon>
        <taxon>Leptolyngbyales</taxon>
        <taxon>Trichocoleusaceae</taxon>
        <taxon>Trichocoleus</taxon>
    </lineage>
</organism>
<gene>
    <name evidence="3" type="ORF">NC998_04120</name>
</gene>
<dbReference type="Gene3D" id="1.20.1050.10">
    <property type="match status" value="1"/>
</dbReference>
<dbReference type="InterPro" id="IPR010987">
    <property type="entry name" value="Glutathione-S-Trfase_C-like"/>
</dbReference>
<dbReference type="Proteomes" id="UP001464891">
    <property type="component" value="Unassembled WGS sequence"/>
</dbReference>
<sequence>MKRRVIFLKFYRPIGRNSSFSEFLMLKFYYAPLSPNARRVWLTLLEKQIPFEPVLMQLNGDQFQPEFAAINPFHHIPVVVDEGVRVLESLAILDYLEAKYPQSALMPTDPQAIATVRMAQMVTTNELGPAVFGLVVQPENSKQLERIQLQVAQGLGFLNELLGDRPYFGSDQLTLGDVVAGVVVSLLPYVQVDLVDYPALKAWSERLMAREAWQKTQPNPQQFEEFRRRVKIIAKQRLRQYSQGRRRDKAIAPGS</sequence>
<reference evidence="3 4" key="1">
    <citation type="submission" date="2022-04" db="EMBL/GenBank/DDBJ databases">
        <title>Positive selection, recombination, and allopatry shape intraspecific diversity of widespread and dominant cyanobacteria.</title>
        <authorList>
            <person name="Wei J."/>
            <person name="Shu W."/>
            <person name="Hu C."/>
        </authorList>
    </citation>
    <scope>NUCLEOTIDE SEQUENCE [LARGE SCALE GENOMIC DNA]</scope>
    <source>
        <strain evidence="3 4">GB2-A4</strain>
    </source>
</reference>
<dbReference type="PROSITE" id="PS50404">
    <property type="entry name" value="GST_NTER"/>
    <property type="match status" value="1"/>
</dbReference>
<keyword evidence="4" id="KW-1185">Reference proteome</keyword>
<comment type="caution">
    <text evidence="3">The sequence shown here is derived from an EMBL/GenBank/DDBJ whole genome shotgun (WGS) entry which is preliminary data.</text>
</comment>
<feature type="domain" description="GST C-terminal" evidence="2">
    <location>
        <begin position="109"/>
        <end position="226"/>
    </location>
</feature>
<evidence type="ECO:0000259" key="1">
    <source>
        <dbReference type="PROSITE" id="PS50404"/>
    </source>
</evidence>
<dbReference type="InterPro" id="IPR036282">
    <property type="entry name" value="Glutathione-S-Trfase_C_sf"/>
</dbReference>
<dbReference type="Gene3D" id="3.40.30.10">
    <property type="entry name" value="Glutaredoxin"/>
    <property type="match status" value="1"/>
</dbReference>
<accession>A0ABV0J3C0</accession>
<name>A0ABV0J3C0_9CYAN</name>
<evidence type="ECO:0000259" key="2">
    <source>
        <dbReference type="PROSITE" id="PS50405"/>
    </source>
</evidence>
<dbReference type="Pfam" id="PF13410">
    <property type="entry name" value="GST_C_2"/>
    <property type="match status" value="1"/>
</dbReference>
<protein>
    <submittedName>
        <fullName evidence="3">Glutathione S-transferase family protein</fullName>
    </submittedName>
</protein>
<dbReference type="PANTHER" id="PTHR44051">
    <property type="entry name" value="GLUTATHIONE S-TRANSFERASE-RELATED"/>
    <property type="match status" value="1"/>
</dbReference>
<proteinExistence type="predicted"/>
<dbReference type="SUPFAM" id="SSF47616">
    <property type="entry name" value="GST C-terminal domain-like"/>
    <property type="match status" value="1"/>
</dbReference>
<dbReference type="PANTHER" id="PTHR44051:SF8">
    <property type="entry name" value="GLUTATHIONE S-TRANSFERASE GSTA"/>
    <property type="match status" value="1"/>
</dbReference>
<dbReference type="InterPro" id="IPR040079">
    <property type="entry name" value="Glutathione_S-Trfase"/>
</dbReference>
<evidence type="ECO:0000313" key="4">
    <source>
        <dbReference type="Proteomes" id="UP001464891"/>
    </source>
</evidence>
<dbReference type="SFLD" id="SFLDS00019">
    <property type="entry name" value="Glutathione_Transferase_(cytos"/>
    <property type="match status" value="1"/>
</dbReference>
<feature type="domain" description="GST N-terminal" evidence="1">
    <location>
        <begin position="24"/>
        <end position="104"/>
    </location>
</feature>
<dbReference type="Pfam" id="PF13417">
    <property type="entry name" value="GST_N_3"/>
    <property type="match status" value="1"/>
</dbReference>
<dbReference type="SFLD" id="SFLDG00358">
    <property type="entry name" value="Main_(cytGST)"/>
    <property type="match status" value="1"/>
</dbReference>
<dbReference type="PROSITE" id="PS50405">
    <property type="entry name" value="GST_CTER"/>
    <property type="match status" value="1"/>
</dbReference>
<dbReference type="RefSeq" id="WP_242016840.1">
    <property type="nucleotide sequence ID" value="NZ_JAMPKM010000002.1"/>
</dbReference>
<dbReference type="EMBL" id="JAMPKM010000002">
    <property type="protein sequence ID" value="MEP0816279.1"/>
    <property type="molecule type" value="Genomic_DNA"/>
</dbReference>
<dbReference type="SUPFAM" id="SSF52833">
    <property type="entry name" value="Thioredoxin-like"/>
    <property type="match status" value="1"/>
</dbReference>